<protein>
    <recommendedName>
        <fullName evidence="10">Flagellar protein FliL</fullName>
    </recommendedName>
</protein>
<keyword evidence="9 10" id="KW-0472">Membrane</keyword>
<reference evidence="11 12" key="1">
    <citation type="submission" date="2018-09" db="EMBL/GenBank/DDBJ databases">
        <title>Sphingomonas peninsula sp. nov., isolated from fildes peninsula, Antarctic soil.</title>
        <authorList>
            <person name="Yingchao G."/>
        </authorList>
    </citation>
    <scope>NUCLEOTIDE SEQUENCE [LARGE SCALE GENOMIC DNA]</scope>
    <source>
        <strain evidence="11 12">YZ-8</strain>
        <plasmid evidence="11 12">unnamed1</plasmid>
    </source>
</reference>
<keyword evidence="12" id="KW-1185">Reference proteome</keyword>
<evidence type="ECO:0000256" key="2">
    <source>
        <dbReference type="ARBA" id="ARBA00004162"/>
    </source>
</evidence>
<dbReference type="GO" id="GO:0005886">
    <property type="term" value="C:plasma membrane"/>
    <property type="evidence" value="ECO:0007669"/>
    <property type="project" value="UniProtKB-SubCell"/>
</dbReference>
<evidence type="ECO:0000256" key="10">
    <source>
        <dbReference type="RuleBase" id="RU364125"/>
    </source>
</evidence>
<evidence type="ECO:0000313" key="11">
    <source>
        <dbReference type="EMBL" id="AYJ85233.1"/>
    </source>
</evidence>
<geneLocation type="plasmid" evidence="11">
    <name>unnamed1</name>
</geneLocation>
<dbReference type="KEGG" id="spha:D3Y57_04195"/>
<dbReference type="Proteomes" id="UP000276254">
    <property type="component" value="Plasmid unnamed1"/>
</dbReference>
<keyword evidence="4" id="KW-1003">Cell membrane</keyword>
<dbReference type="Pfam" id="PF03748">
    <property type="entry name" value="FliL"/>
    <property type="match status" value="1"/>
</dbReference>
<evidence type="ECO:0000256" key="8">
    <source>
        <dbReference type="ARBA" id="ARBA00022989"/>
    </source>
</evidence>
<keyword evidence="11" id="KW-0614">Plasmid</keyword>
<dbReference type="GO" id="GO:0006935">
    <property type="term" value="P:chemotaxis"/>
    <property type="evidence" value="ECO:0007669"/>
    <property type="project" value="UniProtKB-KW"/>
</dbReference>
<keyword evidence="8" id="KW-1133">Transmembrane helix</keyword>
<evidence type="ECO:0000256" key="4">
    <source>
        <dbReference type="ARBA" id="ARBA00022475"/>
    </source>
</evidence>
<dbReference type="GO" id="GO:0009425">
    <property type="term" value="C:bacterial-type flagellum basal body"/>
    <property type="evidence" value="ECO:0007669"/>
    <property type="project" value="InterPro"/>
</dbReference>
<keyword evidence="6" id="KW-0812">Transmembrane</keyword>
<comment type="subcellular location">
    <subcellularLocation>
        <location evidence="10">Cell inner membrane</location>
    </subcellularLocation>
    <subcellularLocation>
        <location evidence="2">Cell membrane</location>
        <topology evidence="2">Single-pass membrane protein</topology>
    </subcellularLocation>
</comment>
<evidence type="ECO:0000256" key="6">
    <source>
        <dbReference type="ARBA" id="ARBA00022692"/>
    </source>
</evidence>
<evidence type="ECO:0000256" key="9">
    <source>
        <dbReference type="ARBA" id="ARBA00023136"/>
    </source>
</evidence>
<comment type="similarity">
    <text evidence="3 10">Belongs to the FliL family.</text>
</comment>
<comment type="function">
    <text evidence="1 10">Controls the rotational direction of flagella during chemotaxis.</text>
</comment>
<dbReference type="InterPro" id="IPR005503">
    <property type="entry name" value="FliL"/>
</dbReference>
<evidence type="ECO:0000256" key="5">
    <source>
        <dbReference type="ARBA" id="ARBA00022500"/>
    </source>
</evidence>
<evidence type="ECO:0000256" key="3">
    <source>
        <dbReference type="ARBA" id="ARBA00008281"/>
    </source>
</evidence>
<organism evidence="11 12">
    <name type="scientific">Sphingomonas paeninsulae</name>
    <dbReference type="NCBI Taxonomy" id="2319844"/>
    <lineage>
        <taxon>Bacteria</taxon>
        <taxon>Pseudomonadati</taxon>
        <taxon>Pseudomonadota</taxon>
        <taxon>Alphaproteobacteria</taxon>
        <taxon>Sphingomonadales</taxon>
        <taxon>Sphingomonadaceae</taxon>
        <taxon>Sphingomonas</taxon>
    </lineage>
</organism>
<evidence type="ECO:0000313" key="12">
    <source>
        <dbReference type="Proteomes" id="UP000276254"/>
    </source>
</evidence>
<sequence>MTESKKKKSGRIKTIIVFVLAVPVLAGAGVAGGIYAARAGWIGQSGGPMATKTENTPVAAKSAPIYYSFQAPFTSNLRDSGSFVQLALSVATADRPEIAEQVKLNESALRSVVLMTVADEDAGALATTAGKQQLQAKLRSVMDQVLKTKTGQTGIDSVYFTSFVIQ</sequence>
<accession>A0A494TDV8</accession>
<proteinExistence type="inferred from homology"/>
<dbReference type="RefSeq" id="WP_121151625.1">
    <property type="nucleotide sequence ID" value="NZ_CP032828.1"/>
</dbReference>
<keyword evidence="7 10" id="KW-0283">Flagellar rotation</keyword>
<dbReference type="PANTHER" id="PTHR35091:SF2">
    <property type="entry name" value="FLAGELLAR PROTEIN FLIL"/>
    <property type="match status" value="1"/>
</dbReference>
<dbReference type="OrthoDB" id="7058946at2"/>
<dbReference type="PANTHER" id="PTHR35091">
    <property type="entry name" value="FLAGELLAR PROTEIN FLIL"/>
    <property type="match status" value="1"/>
</dbReference>
<keyword evidence="10" id="KW-0997">Cell inner membrane</keyword>
<dbReference type="GO" id="GO:0071978">
    <property type="term" value="P:bacterial-type flagellum-dependent swarming motility"/>
    <property type="evidence" value="ECO:0007669"/>
    <property type="project" value="TreeGrafter"/>
</dbReference>
<keyword evidence="5 10" id="KW-0145">Chemotaxis</keyword>
<dbReference type="EMBL" id="CP032828">
    <property type="protein sequence ID" value="AYJ85233.1"/>
    <property type="molecule type" value="Genomic_DNA"/>
</dbReference>
<name>A0A494TDV8_SPHPE</name>
<evidence type="ECO:0000256" key="1">
    <source>
        <dbReference type="ARBA" id="ARBA00002254"/>
    </source>
</evidence>
<evidence type="ECO:0000256" key="7">
    <source>
        <dbReference type="ARBA" id="ARBA00022779"/>
    </source>
</evidence>
<gene>
    <name evidence="11" type="ORF">D3Y57_04195</name>
</gene>
<dbReference type="AlphaFoldDB" id="A0A494TDV8"/>